<dbReference type="STRING" id="2060906.A0A0H1BJD0"/>
<sequence length="771" mass="83873">MSTKRSRATFEDEHLHAPYAVYGTPLPPLDPEVRDDGSYVPVWKQEVRDERGRKRLHGAFTGGFSAGYFNTVGSKEGWTPSTFVSSRRNRAKDEKQPAQQQQRPEDFMDEEDLREAEEARKLQTTGEYAGFGSTASDSTRLGGLMDLFKTTGDTIGVKLLKRMGWKEGQGIGPKVRRKADLGDGADAEGKVHLFAPTNPPMISFAKKNDHKGLGFEGEARLDATTRLDTGAKPRALALREDSDQFGGPKLPTNGSISHKQKPSRRGGFGVGILNDTGSDDEDPYEMGPQISYNRFIDHDKKAKKTSSNNSAVTKPSMGLSNPLLGTKPVFISKKKVAAEKTKAGFRKCHDGRLPLDGFLHGVEFAGLTISTQEKKYAAPEIPKDWKSTKVPSRTRPIQNYMSSAEAAKASSLDPTSRAALLGEAQLPGKSVFDYMTPAGRDKIARATGRADLPPALGEKGPEGFLTTEAQKQKDLWNLVPKLDKDVAVQALNRGISGWMPYAEDEAKRSRYRSFLEVRAGLRDKLPDRAPGTTTDDWLIELQEFARAAQVFKPISGLMASRFTSSSDPSSISQQQQQQQQQPQQSGSTPAGAANAQHEPLIRKPDPKPQDPAEAAAKIGMYGPLTRSSIPFSPSRLLCKRFNVRAPSNLAVDAGDMPGAPGRTPTTPSGSKLDILSKEAVNRILMGAGAVVATSGARTSAGWAEGEQQQQQQQQQGQGQQGQDQRPLERKEIVVDPGRNEALEAERPGDAVFKAIFGSDDEGDGDDDEDMD</sequence>
<name>A0A0H1BJD0_9EURO</name>
<feature type="region of interest" description="Disordered" evidence="1">
    <location>
        <begin position="241"/>
        <end position="268"/>
    </location>
</feature>
<organism evidence="3 4">
    <name type="scientific">Blastomyces silverae</name>
    <dbReference type="NCBI Taxonomy" id="2060906"/>
    <lineage>
        <taxon>Eukaryota</taxon>
        <taxon>Fungi</taxon>
        <taxon>Dikarya</taxon>
        <taxon>Ascomycota</taxon>
        <taxon>Pezizomycotina</taxon>
        <taxon>Eurotiomycetes</taxon>
        <taxon>Eurotiomycetidae</taxon>
        <taxon>Onygenales</taxon>
        <taxon>Ajellomycetaceae</taxon>
        <taxon>Blastomyces</taxon>
    </lineage>
</organism>
<dbReference type="GO" id="GO:0005634">
    <property type="term" value="C:nucleus"/>
    <property type="evidence" value="ECO:0007669"/>
    <property type="project" value="TreeGrafter"/>
</dbReference>
<dbReference type="GO" id="GO:0006397">
    <property type="term" value="P:mRNA processing"/>
    <property type="evidence" value="ECO:0007669"/>
    <property type="project" value="InterPro"/>
</dbReference>
<dbReference type="Pfam" id="PF01585">
    <property type="entry name" value="G-patch"/>
    <property type="match status" value="1"/>
</dbReference>
<gene>
    <name evidence="3" type="ORF">EMPG_15303</name>
</gene>
<accession>A0A0H1BJD0</accession>
<feature type="region of interest" description="Disordered" evidence="1">
    <location>
        <begin position="562"/>
        <end position="613"/>
    </location>
</feature>
<evidence type="ECO:0000313" key="4">
    <source>
        <dbReference type="Proteomes" id="UP000053573"/>
    </source>
</evidence>
<evidence type="ECO:0000259" key="2">
    <source>
        <dbReference type="PROSITE" id="PS50174"/>
    </source>
</evidence>
<dbReference type="OrthoDB" id="20507at2759"/>
<feature type="compositionally biased region" description="Acidic residues" evidence="1">
    <location>
        <begin position="758"/>
        <end position="771"/>
    </location>
</feature>
<dbReference type="InterPro" id="IPR000467">
    <property type="entry name" value="G_patch_dom"/>
</dbReference>
<reference evidence="4" key="1">
    <citation type="journal article" date="2015" name="PLoS Genet.">
        <title>The dynamic genome and transcriptome of the human fungal pathogen Blastomyces and close relative Emmonsia.</title>
        <authorList>
            <person name="Munoz J.F."/>
            <person name="Gauthier G.M."/>
            <person name="Desjardins C.A."/>
            <person name="Gallo J.E."/>
            <person name="Holder J."/>
            <person name="Sullivan T.D."/>
            <person name="Marty A.J."/>
            <person name="Carmen J.C."/>
            <person name="Chen Z."/>
            <person name="Ding L."/>
            <person name="Gujja S."/>
            <person name="Magrini V."/>
            <person name="Misas E."/>
            <person name="Mitreva M."/>
            <person name="Priest M."/>
            <person name="Saif S."/>
            <person name="Whiston E.A."/>
            <person name="Young S."/>
            <person name="Zeng Q."/>
            <person name="Goldman W.E."/>
            <person name="Mardis E.R."/>
            <person name="Taylor J.W."/>
            <person name="McEwen J.G."/>
            <person name="Clay O.K."/>
            <person name="Klein B.S."/>
            <person name="Cuomo C.A."/>
        </authorList>
    </citation>
    <scope>NUCLEOTIDE SEQUENCE [LARGE SCALE GENOMIC DNA]</scope>
    <source>
        <strain evidence="4">UAMH 139</strain>
    </source>
</reference>
<dbReference type="Pfam" id="PF07713">
    <property type="entry name" value="DUF1604"/>
    <property type="match status" value="1"/>
</dbReference>
<dbReference type="PROSITE" id="PS50174">
    <property type="entry name" value="G_PATCH"/>
    <property type="match status" value="1"/>
</dbReference>
<dbReference type="InterPro" id="IPR011666">
    <property type="entry name" value="DUF1604"/>
</dbReference>
<dbReference type="PANTHER" id="PTHR13384:SF19">
    <property type="entry name" value="G PATCH DOMAIN-CONTAINING PROTEIN 1"/>
    <property type="match status" value="1"/>
</dbReference>
<feature type="compositionally biased region" description="Basic and acidic residues" evidence="1">
    <location>
        <begin position="725"/>
        <end position="748"/>
    </location>
</feature>
<feature type="compositionally biased region" description="Low complexity" evidence="1">
    <location>
        <begin position="707"/>
        <end position="724"/>
    </location>
</feature>
<protein>
    <recommendedName>
        <fullName evidence="2">G-patch domain-containing protein</fullName>
    </recommendedName>
</protein>
<evidence type="ECO:0000256" key="1">
    <source>
        <dbReference type="SAM" id="MobiDB-lite"/>
    </source>
</evidence>
<dbReference type="Pfam" id="PF26093">
    <property type="entry name" value="HTH_TGH"/>
    <property type="match status" value="1"/>
</dbReference>
<comment type="caution">
    <text evidence="3">The sequence shown here is derived from an EMBL/GenBank/DDBJ whole genome shotgun (WGS) entry which is preliminary data.</text>
</comment>
<evidence type="ECO:0000313" key="3">
    <source>
        <dbReference type="EMBL" id="KLJ09276.1"/>
    </source>
</evidence>
<dbReference type="Proteomes" id="UP000053573">
    <property type="component" value="Unassembled WGS sequence"/>
</dbReference>
<feature type="compositionally biased region" description="Low complexity" evidence="1">
    <location>
        <begin position="564"/>
        <end position="587"/>
    </location>
</feature>
<proteinExistence type="predicted"/>
<dbReference type="EMBL" id="LDEV01002382">
    <property type="protein sequence ID" value="KLJ09276.1"/>
    <property type="molecule type" value="Genomic_DNA"/>
</dbReference>
<feature type="region of interest" description="Disordered" evidence="1">
    <location>
        <begin position="698"/>
        <end position="771"/>
    </location>
</feature>
<feature type="region of interest" description="Disordered" evidence="1">
    <location>
        <begin position="650"/>
        <end position="670"/>
    </location>
</feature>
<dbReference type="GO" id="GO:0003723">
    <property type="term" value="F:RNA binding"/>
    <property type="evidence" value="ECO:0007669"/>
    <property type="project" value="TreeGrafter"/>
</dbReference>
<dbReference type="AlphaFoldDB" id="A0A0H1BJD0"/>
<feature type="compositionally biased region" description="Basic and acidic residues" evidence="1">
    <location>
        <begin position="599"/>
        <end position="610"/>
    </location>
</feature>
<feature type="region of interest" description="Disordered" evidence="1">
    <location>
        <begin position="79"/>
        <end position="116"/>
    </location>
</feature>
<keyword evidence="4" id="KW-1185">Reference proteome</keyword>
<dbReference type="PANTHER" id="PTHR13384">
    <property type="entry name" value="G PATCH DOMAIN-CONTAINING PROTEIN 1"/>
    <property type="match status" value="1"/>
</dbReference>
<feature type="domain" description="G-patch" evidence="2">
    <location>
        <begin position="152"/>
        <end position="218"/>
    </location>
</feature>